<accession>A0A1E4TB71</accession>
<dbReference type="EMBL" id="KV453843">
    <property type="protein sequence ID" value="ODV88981.1"/>
    <property type="molecule type" value="Genomic_DNA"/>
</dbReference>
<dbReference type="InterPro" id="IPR010640">
    <property type="entry name" value="Low_temperature_requirement_A"/>
</dbReference>
<feature type="transmembrane region" description="Helical" evidence="1">
    <location>
        <begin position="82"/>
        <end position="99"/>
    </location>
</feature>
<feature type="transmembrane region" description="Helical" evidence="1">
    <location>
        <begin position="176"/>
        <end position="193"/>
    </location>
</feature>
<gene>
    <name evidence="2" type="ORF">CANCADRAFT_58056</name>
</gene>
<feature type="transmembrane region" description="Helical" evidence="1">
    <location>
        <begin position="310"/>
        <end position="333"/>
    </location>
</feature>
<sequence>MADTEFVTKHGPINFTFIDTEFVPGRLYTKPVALNYFHNGRLYRTKGERTAGQFELFFDLLYVGLVANFAETPSSNPTGLSLVKYIIYFLGAWQIWADLRDFMNYYYTDDLIQRTLVLWTLTLLVVYGNNVPFAPDSRGACSIAVGSYLIARFSVMLFLFLYSFPVYQHRLQMRMYSVSSFLTVPLWIALIFVSNRAKVGLAFASFAIEHFVMWFCFSPYFKTWFKLEYSTAVNIEHEVDRYGAFYVIALGEFLYGLVAGRPTGPYFTKKLARAICSLLIAYGYNWFYYNGAGYAKSHHPLRRNMLTALCFLEVHIPLIASLVVAADACTKFIELDSESTKKRVVEAVEHVAEGLEHEEVDTYALQFFLCVGLAVALLCLTLLAYIEEPLEVRGIQYHPCLLRLVPRILVAGVFIGLPFAEMQSTSLIGLITGLIAVLFYYETLLMQDWPAMLNSSNENIATEETNSIVHSPSAFSQS</sequence>
<keyword evidence="1" id="KW-0472">Membrane</keyword>
<dbReference type="PANTHER" id="PTHR36840:SF1">
    <property type="entry name" value="BLL5714 PROTEIN"/>
    <property type="match status" value="1"/>
</dbReference>
<protein>
    <submittedName>
        <fullName evidence="2">Uncharacterized protein</fullName>
    </submittedName>
</protein>
<feature type="transmembrane region" description="Helical" evidence="1">
    <location>
        <begin position="271"/>
        <end position="289"/>
    </location>
</feature>
<keyword evidence="1" id="KW-0812">Transmembrane</keyword>
<evidence type="ECO:0000313" key="3">
    <source>
        <dbReference type="Proteomes" id="UP000095023"/>
    </source>
</evidence>
<dbReference type="OrthoDB" id="191995at2759"/>
<feature type="transmembrane region" description="Helical" evidence="1">
    <location>
        <begin position="363"/>
        <end position="383"/>
    </location>
</feature>
<dbReference type="Proteomes" id="UP000095023">
    <property type="component" value="Unassembled WGS sequence"/>
</dbReference>
<evidence type="ECO:0000313" key="2">
    <source>
        <dbReference type="EMBL" id="ODV88981.1"/>
    </source>
</evidence>
<feature type="transmembrane region" description="Helical" evidence="1">
    <location>
        <begin position="242"/>
        <end position="259"/>
    </location>
</feature>
<dbReference type="AlphaFoldDB" id="A0A1E4TB71"/>
<proteinExistence type="predicted"/>
<feature type="transmembrane region" description="Helical" evidence="1">
    <location>
        <begin position="199"/>
        <end position="221"/>
    </location>
</feature>
<name>A0A1E4TB71_9ASCO</name>
<dbReference type="PANTHER" id="PTHR36840">
    <property type="entry name" value="BLL5714 PROTEIN"/>
    <property type="match status" value="1"/>
</dbReference>
<keyword evidence="1" id="KW-1133">Transmembrane helix</keyword>
<reference evidence="3" key="1">
    <citation type="submission" date="2016-02" db="EMBL/GenBank/DDBJ databases">
        <title>Comparative genomics of biotechnologically important yeasts.</title>
        <authorList>
            <consortium name="DOE Joint Genome Institute"/>
            <person name="Riley R."/>
            <person name="Haridas S."/>
            <person name="Wolfe K.H."/>
            <person name="Lopes M.R."/>
            <person name="Hittinger C.T."/>
            <person name="Goker M."/>
            <person name="Salamov A."/>
            <person name="Wisecaver J."/>
            <person name="Long T.M."/>
            <person name="Aerts A.L."/>
            <person name="Barry K."/>
            <person name="Choi C."/>
            <person name="Clum A."/>
            <person name="Coughlan A.Y."/>
            <person name="Deshpande S."/>
            <person name="Douglass A.P."/>
            <person name="Hanson S.J."/>
            <person name="Klenk H.-P."/>
            <person name="Labutti K."/>
            <person name="Lapidus A."/>
            <person name="Lindquist E."/>
            <person name="Lipzen A."/>
            <person name="Meier-Kolthoff J.P."/>
            <person name="Ohm R.A."/>
            <person name="Otillar R.P."/>
            <person name="Pangilinan J."/>
            <person name="Peng Y."/>
            <person name="Rokas A."/>
            <person name="Rosa C.A."/>
            <person name="Scheuner C."/>
            <person name="Sibirny A.A."/>
            <person name="Slot J.C."/>
            <person name="Stielow J.B."/>
            <person name="Sun H."/>
            <person name="Kurtzman C.P."/>
            <person name="Blackwell M."/>
            <person name="Jeffries T.W."/>
            <person name="Grigoriev I.V."/>
        </authorList>
    </citation>
    <scope>NUCLEOTIDE SEQUENCE [LARGE SCALE GENOMIC DNA]</scope>
    <source>
        <strain evidence="3">NRRL Y-17796</strain>
    </source>
</reference>
<evidence type="ECO:0000256" key="1">
    <source>
        <dbReference type="SAM" id="Phobius"/>
    </source>
</evidence>
<feature type="transmembrane region" description="Helical" evidence="1">
    <location>
        <begin position="143"/>
        <end position="164"/>
    </location>
</feature>
<feature type="transmembrane region" description="Helical" evidence="1">
    <location>
        <begin position="111"/>
        <end position="131"/>
    </location>
</feature>
<dbReference type="Pfam" id="PF06772">
    <property type="entry name" value="LtrA"/>
    <property type="match status" value="1"/>
</dbReference>
<feature type="transmembrane region" description="Helical" evidence="1">
    <location>
        <begin position="404"/>
        <end position="420"/>
    </location>
</feature>
<organism evidence="2 3">
    <name type="scientific">Tortispora caseinolytica NRRL Y-17796</name>
    <dbReference type="NCBI Taxonomy" id="767744"/>
    <lineage>
        <taxon>Eukaryota</taxon>
        <taxon>Fungi</taxon>
        <taxon>Dikarya</taxon>
        <taxon>Ascomycota</taxon>
        <taxon>Saccharomycotina</taxon>
        <taxon>Trigonopsidomycetes</taxon>
        <taxon>Trigonopsidales</taxon>
        <taxon>Trigonopsidaceae</taxon>
        <taxon>Tortispora</taxon>
    </lineage>
</organism>
<keyword evidence="3" id="KW-1185">Reference proteome</keyword>
<feature type="transmembrane region" description="Helical" evidence="1">
    <location>
        <begin position="426"/>
        <end position="445"/>
    </location>
</feature>